<evidence type="ECO:0000313" key="15">
    <source>
        <dbReference type="EMBL" id="OFI45918.1"/>
    </source>
</evidence>
<evidence type="ECO:0000256" key="8">
    <source>
        <dbReference type="ARBA" id="ARBA00022989"/>
    </source>
</evidence>
<comment type="function">
    <text evidence="11">Required for CpsD phosphorylation. Involved in the regulation of capsular polysaccharide biosynthesis. May be part of a complex that directs the coordinated polymerization and export to the cell surface of the capsular polysaccharide.</text>
</comment>
<reference evidence="16" key="1">
    <citation type="submission" date="2016-09" db="EMBL/GenBank/DDBJ databases">
        <title>Draft genome sequence of a novel species of the family Streptococcaceae isolated from flowers.</title>
        <authorList>
            <person name="Chuah L.-O."/>
            <person name="Yap K.-P."/>
            <person name="Thong K.L."/>
            <person name="Liong M.T."/>
            <person name="Ahmad R."/>
            <person name="Rusul G."/>
        </authorList>
    </citation>
    <scope>NUCLEOTIDE SEQUENCE [LARGE SCALE GENOMIC DNA]</scope>
    <source>
        <strain evidence="16">HibF3</strain>
    </source>
</reference>
<dbReference type="GO" id="GO:0005886">
    <property type="term" value="C:plasma membrane"/>
    <property type="evidence" value="ECO:0007669"/>
    <property type="project" value="UniProtKB-SubCell"/>
</dbReference>
<dbReference type="InterPro" id="IPR050445">
    <property type="entry name" value="Bact_polysacc_biosynth/exp"/>
</dbReference>
<dbReference type="Proteomes" id="UP000177273">
    <property type="component" value="Unassembled WGS sequence"/>
</dbReference>
<feature type="transmembrane region" description="Helical" evidence="13">
    <location>
        <begin position="18"/>
        <end position="40"/>
    </location>
</feature>
<proteinExistence type="inferred from homology"/>
<dbReference type="Pfam" id="PF02706">
    <property type="entry name" value="Wzz"/>
    <property type="match status" value="1"/>
</dbReference>
<evidence type="ECO:0000256" key="1">
    <source>
        <dbReference type="ARBA" id="ARBA00004651"/>
    </source>
</evidence>
<keyword evidence="9 13" id="KW-0472">Membrane</keyword>
<keyword evidence="6 13" id="KW-0812">Transmembrane</keyword>
<comment type="similarity">
    <text evidence="3">Belongs to the CpsC/CapA family.</text>
</comment>
<feature type="compositionally biased region" description="Basic and acidic residues" evidence="12">
    <location>
        <begin position="234"/>
        <end position="244"/>
    </location>
</feature>
<dbReference type="GO" id="GO:0000271">
    <property type="term" value="P:polysaccharide biosynthetic process"/>
    <property type="evidence" value="ECO:0007669"/>
    <property type="project" value="UniProtKB-KW"/>
</dbReference>
<dbReference type="OrthoDB" id="2360475at2"/>
<comment type="caution">
    <text evidence="15">The sequence shown here is derived from an EMBL/GenBank/DDBJ whole genome shotgun (WGS) entry which is preliminary data.</text>
</comment>
<accession>A0A9Q5NYY9</accession>
<name>A0A9Q5NYY9_9LACT</name>
<evidence type="ECO:0000256" key="10">
    <source>
        <dbReference type="ARBA" id="ARBA00023169"/>
    </source>
</evidence>
<evidence type="ECO:0000256" key="12">
    <source>
        <dbReference type="SAM" id="MobiDB-lite"/>
    </source>
</evidence>
<evidence type="ECO:0000256" key="3">
    <source>
        <dbReference type="ARBA" id="ARBA00006683"/>
    </source>
</evidence>
<keyword evidence="15" id="KW-0808">Transferase</keyword>
<feature type="transmembrane region" description="Helical" evidence="13">
    <location>
        <begin position="179"/>
        <end position="196"/>
    </location>
</feature>
<dbReference type="GO" id="GO:0004713">
    <property type="term" value="F:protein tyrosine kinase activity"/>
    <property type="evidence" value="ECO:0007669"/>
    <property type="project" value="TreeGrafter"/>
</dbReference>
<evidence type="ECO:0000256" key="9">
    <source>
        <dbReference type="ARBA" id="ARBA00023136"/>
    </source>
</evidence>
<evidence type="ECO:0000256" key="2">
    <source>
        <dbReference type="ARBA" id="ARBA00005132"/>
    </source>
</evidence>
<feature type="region of interest" description="Disordered" evidence="12">
    <location>
        <begin position="234"/>
        <end position="276"/>
    </location>
</feature>
<comment type="subcellular location">
    <subcellularLocation>
        <location evidence="1">Cell membrane</location>
        <topology evidence="1">Multi-pass membrane protein</topology>
    </subcellularLocation>
</comment>
<evidence type="ECO:0000256" key="13">
    <source>
        <dbReference type="SAM" id="Phobius"/>
    </source>
</evidence>
<keyword evidence="10" id="KW-0270">Exopolysaccharide synthesis</keyword>
<dbReference type="PANTHER" id="PTHR32309">
    <property type="entry name" value="TYROSINE-PROTEIN KINASE"/>
    <property type="match status" value="1"/>
</dbReference>
<evidence type="ECO:0000259" key="14">
    <source>
        <dbReference type="Pfam" id="PF02706"/>
    </source>
</evidence>
<evidence type="ECO:0000256" key="7">
    <source>
        <dbReference type="ARBA" id="ARBA00022903"/>
    </source>
</evidence>
<comment type="pathway">
    <text evidence="2">Capsule biogenesis; capsule polysaccharide biosynthesis.</text>
</comment>
<keyword evidence="15" id="KW-0418">Kinase</keyword>
<evidence type="ECO:0000256" key="11">
    <source>
        <dbReference type="ARBA" id="ARBA00045736"/>
    </source>
</evidence>
<dbReference type="InterPro" id="IPR003856">
    <property type="entry name" value="LPS_length_determ_N"/>
</dbReference>
<dbReference type="AlphaFoldDB" id="A0A9Q5NYY9"/>
<dbReference type="EMBL" id="MKIQ01000030">
    <property type="protein sequence ID" value="OFI45918.1"/>
    <property type="molecule type" value="Genomic_DNA"/>
</dbReference>
<evidence type="ECO:0000256" key="4">
    <source>
        <dbReference type="ARBA" id="ARBA00020739"/>
    </source>
</evidence>
<gene>
    <name evidence="15" type="ORF">BG262_06485</name>
</gene>
<keyword evidence="7" id="KW-0972">Capsule biogenesis/degradation</keyword>
<keyword evidence="5" id="KW-1003">Cell membrane</keyword>
<dbReference type="RefSeq" id="WP_070788603.1">
    <property type="nucleotide sequence ID" value="NZ_MKIQ01000030.1"/>
</dbReference>
<dbReference type="PANTHER" id="PTHR32309:SF13">
    <property type="entry name" value="FERRIC ENTEROBACTIN TRANSPORT PROTEIN FEPE"/>
    <property type="match status" value="1"/>
</dbReference>
<evidence type="ECO:0000256" key="6">
    <source>
        <dbReference type="ARBA" id="ARBA00022692"/>
    </source>
</evidence>
<evidence type="ECO:0000256" key="5">
    <source>
        <dbReference type="ARBA" id="ARBA00022475"/>
    </source>
</evidence>
<keyword evidence="16" id="KW-1185">Reference proteome</keyword>
<protein>
    <recommendedName>
        <fullName evidence="4">Capsular polysaccharide biosynthesis protein CpsC</fullName>
    </recommendedName>
</protein>
<evidence type="ECO:0000313" key="16">
    <source>
        <dbReference type="Proteomes" id="UP000177273"/>
    </source>
</evidence>
<sequence length="276" mass="30707">MEETISVHDIFQILKKRAFLIIISMLIGLGIAGFLTFFVMTPKYSSESQLIVTLPQDDRQTNNANDVNGNLQMINTYKSLITGDLVINQVKDRMSSDYGINMTQEELRKAIKVNQTQNSLMFAINATTDNASKSEEIANLTAEVFQENAKDVMNVDKISIISKATANMNPVSPSVKKNLAIGLALGMIVGVGLAFLSEQFDRTVKDSKYITDNLAFTLLGTVPEMSAKEIAETNRGVQLEREAHSINQTGPQKPTRVERESSSDNDNQKRRRRSRV</sequence>
<organism evidence="15 16">
    <name type="scientific">Floricoccus penangensis</name>
    <dbReference type="NCBI Taxonomy" id="1859475"/>
    <lineage>
        <taxon>Bacteria</taxon>
        <taxon>Bacillati</taxon>
        <taxon>Bacillota</taxon>
        <taxon>Bacilli</taxon>
        <taxon>Lactobacillales</taxon>
        <taxon>Streptococcaceae</taxon>
        <taxon>Floricoccus</taxon>
    </lineage>
</organism>
<keyword evidence="8 13" id="KW-1133">Transmembrane helix</keyword>
<feature type="compositionally biased region" description="Basic and acidic residues" evidence="12">
    <location>
        <begin position="255"/>
        <end position="268"/>
    </location>
</feature>
<feature type="domain" description="Polysaccharide chain length determinant N-terminal" evidence="14">
    <location>
        <begin position="3"/>
        <end position="92"/>
    </location>
</feature>